<dbReference type="Proteomes" id="UP001335648">
    <property type="component" value="Unassembled WGS sequence"/>
</dbReference>
<evidence type="ECO:0000256" key="1">
    <source>
        <dbReference type="SAM" id="MobiDB-lite"/>
    </source>
</evidence>
<dbReference type="EMBL" id="JAULUE010002047">
    <property type="protein sequence ID" value="KAK5911906.1"/>
    <property type="molecule type" value="Genomic_DNA"/>
</dbReference>
<accession>A0AAN8CWP8</accession>
<gene>
    <name evidence="2" type="ORF">CesoFtcFv8_001834</name>
</gene>
<protein>
    <submittedName>
        <fullName evidence="2">Uncharacterized protein</fullName>
    </submittedName>
</protein>
<feature type="compositionally biased region" description="Low complexity" evidence="1">
    <location>
        <begin position="46"/>
        <end position="61"/>
    </location>
</feature>
<evidence type="ECO:0000313" key="2">
    <source>
        <dbReference type="EMBL" id="KAK5911906.1"/>
    </source>
</evidence>
<keyword evidence="3" id="KW-1185">Reference proteome</keyword>
<evidence type="ECO:0000313" key="3">
    <source>
        <dbReference type="Proteomes" id="UP001335648"/>
    </source>
</evidence>
<reference evidence="2 3" key="1">
    <citation type="journal article" date="2023" name="Mol. Biol. Evol.">
        <title>Genomics of Secondarily Temperate Adaptation in the Only Non-Antarctic Icefish.</title>
        <authorList>
            <person name="Rivera-Colon A.G."/>
            <person name="Rayamajhi N."/>
            <person name="Minhas B.F."/>
            <person name="Madrigal G."/>
            <person name="Bilyk K.T."/>
            <person name="Yoon V."/>
            <person name="Hune M."/>
            <person name="Gregory S."/>
            <person name="Cheng C.H.C."/>
            <person name="Catchen J.M."/>
        </authorList>
    </citation>
    <scope>NUCLEOTIDE SEQUENCE [LARGE SCALE GENOMIC DNA]</scope>
    <source>
        <strain evidence="2">JC2023a</strain>
    </source>
</reference>
<proteinExistence type="predicted"/>
<sequence>MASRRKLCGVAERRTGLRFRRQQQEESAAAGSERACEMEGDDEDGSWVGAAAPAVSGSASEPGREEFLVAELRDLQTSVPVGGQFPQSDSGGQPYRPAPGWRHCAVRRFHSTSAVRTCELFVAKHFLLSS</sequence>
<feature type="region of interest" description="Disordered" evidence="1">
    <location>
        <begin position="18"/>
        <end position="63"/>
    </location>
</feature>
<name>A0AAN8CWP8_9TELE</name>
<comment type="caution">
    <text evidence="2">The sequence shown here is derived from an EMBL/GenBank/DDBJ whole genome shotgun (WGS) entry which is preliminary data.</text>
</comment>
<organism evidence="2 3">
    <name type="scientific">Champsocephalus esox</name>
    <name type="common">pike icefish</name>
    <dbReference type="NCBI Taxonomy" id="159716"/>
    <lineage>
        <taxon>Eukaryota</taxon>
        <taxon>Metazoa</taxon>
        <taxon>Chordata</taxon>
        <taxon>Craniata</taxon>
        <taxon>Vertebrata</taxon>
        <taxon>Euteleostomi</taxon>
        <taxon>Actinopterygii</taxon>
        <taxon>Neopterygii</taxon>
        <taxon>Teleostei</taxon>
        <taxon>Neoteleostei</taxon>
        <taxon>Acanthomorphata</taxon>
        <taxon>Eupercaria</taxon>
        <taxon>Perciformes</taxon>
        <taxon>Notothenioidei</taxon>
        <taxon>Channichthyidae</taxon>
        <taxon>Champsocephalus</taxon>
    </lineage>
</organism>
<dbReference type="AlphaFoldDB" id="A0AAN8CWP8"/>